<keyword evidence="3" id="KW-1185">Reference proteome</keyword>
<protein>
    <submittedName>
        <fullName evidence="2">Uncharacterized protein</fullName>
    </submittedName>
</protein>
<gene>
    <name evidence="2" type="ORF">V1477_016848</name>
</gene>
<comment type="caution">
    <text evidence="2">The sequence shown here is derived from an EMBL/GenBank/DDBJ whole genome shotgun (WGS) entry which is preliminary data.</text>
</comment>
<feature type="compositionally biased region" description="Basic and acidic residues" evidence="1">
    <location>
        <begin position="65"/>
        <end position="76"/>
    </location>
</feature>
<organism evidence="2 3">
    <name type="scientific">Vespula maculifrons</name>
    <name type="common">Eastern yellow jacket</name>
    <name type="synonym">Wasp</name>
    <dbReference type="NCBI Taxonomy" id="7453"/>
    <lineage>
        <taxon>Eukaryota</taxon>
        <taxon>Metazoa</taxon>
        <taxon>Ecdysozoa</taxon>
        <taxon>Arthropoda</taxon>
        <taxon>Hexapoda</taxon>
        <taxon>Insecta</taxon>
        <taxon>Pterygota</taxon>
        <taxon>Neoptera</taxon>
        <taxon>Endopterygota</taxon>
        <taxon>Hymenoptera</taxon>
        <taxon>Apocrita</taxon>
        <taxon>Aculeata</taxon>
        <taxon>Vespoidea</taxon>
        <taxon>Vespidae</taxon>
        <taxon>Vespinae</taxon>
        <taxon>Vespula</taxon>
    </lineage>
</organism>
<name>A0ABD2B4A6_VESMC</name>
<reference evidence="2 3" key="1">
    <citation type="journal article" date="2024" name="Ann. Entomol. Soc. Am.">
        <title>Genomic analyses of the southern and eastern yellowjacket wasps (Hymenoptera: Vespidae) reveal evolutionary signatures of social life.</title>
        <authorList>
            <person name="Catto M.A."/>
            <person name="Caine P.B."/>
            <person name="Orr S.E."/>
            <person name="Hunt B.G."/>
            <person name="Goodisman M.A.D."/>
        </authorList>
    </citation>
    <scope>NUCLEOTIDE SEQUENCE [LARGE SCALE GENOMIC DNA]</scope>
    <source>
        <strain evidence="2">232</strain>
        <tissue evidence="2">Head and thorax</tissue>
    </source>
</reference>
<feature type="compositionally biased region" description="Polar residues" evidence="1">
    <location>
        <begin position="45"/>
        <end position="63"/>
    </location>
</feature>
<dbReference type="EMBL" id="JAYRBN010000100">
    <property type="protein sequence ID" value="KAL2727572.1"/>
    <property type="molecule type" value="Genomic_DNA"/>
</dbReference>
<dbReference type="Proteomes" id="UP001607303">
    <property type="component" value="Unassembled WGS sequence"/>
</dbReference>
<evidence type="ECO:0000256" key="1">
    <source>
        <dbReference type="SAM" id="MobiDB-lite"/>
    </source>
</evidence>
<dbReference type="AlphaFoldDB" id="A0ABD2B4A6"/>
<feature type="region of interest" description="Disordered" evidence="1">
    <location>
        <begin position="44"/>
        <end position="76"/>
    </location>
</feature>
<evidence type="ECO:0000313" key="3">
    <source>
        <dbReference type="Proteomes" id="UP001607303"/>
    </source>
</evidence>
<evidence type="ECO:0000313" key="2">
    <source>
        <dbReference type="EMBL" id="KAL2727572.1"/>
    </source>
</evidence>
<accession>A0ABD2B4A6</accession>
<sequence>MSSVVDRAKCDLRVSACTKSINDSTIQRFNDNFNQLHDIIRPPTRGTSVLEPSQNFLSSNSSGAHHAEDDRSLSARVTDCIRRRPMSETSKSVHQARVFLFQSRLIHSAVY</sequence>
<proteinExistence type="predicted"/>